<evidence type="ECO:0000256" key="1">
    <source>
        <dbReference type="ARBA" id="ARBA00004141"/>
    </source>
</evidence>
<dbReference type="Proteomes" id="UP000820669">
    <property type="component" value="Unassembled WGS sequence"/>
</dbReference>
<dbReference type="PIRSF" id="PIRSF006060">
    <property type="entry name" value="AA_transporter"/>
    <property type="match status" value="1"/>
</dbReference>
<feature type="transmembrane region" description="Helical" evidence="6">
    <location>
        <begin position="169"/>
        <end position="192"/>
    </location>
</feature>
<organism evidence="8 9">
    <name type="scientific">Pseudonocardia acidicola</name>
    <dbReference type="NCBI Taxonomy" id="2724939"/>
    <lineage>
        <taxon>Bacteria</taxon>
        <taxon>Bacillati</taxon>
        <taxon>Actinomycetota</taxon>
        <taxon>Actinomycetes</taxon>
        <taxon>Pseudonocardiales</taxon>
        <taxon>Pseudonocardiaceae</taxon>
        <taxon>Pseudonocardia</taxon>
    </lineage>
</organism>
<dbReference type="InterPro" id="IPR050367">
    <property type="entry name" value="APC_superfamily"/>
</dbReference>
<evidence type="ECO:0000313" key="8">
    <source>
        <dbReference type="EMBL" id="NMH95972.1"/>
    </source>
</evidence>
<feature type="transmembrane region" description="Helical" evidence="6">
    <location>
        <begin position="144"/>
        <end position="162"/>
    </location>
</feature>
<feature type="transmembrane region" description="Helical" evidence="6">
    <location>
        <begin position="40"/>
        <end position="61"/>
    </location>
</feature>
<evidence type="ECO:0000256" key="2">
    <source>
        <dbReference type="ARBA" id="ARBA00022692"/>
    </source>
</evidence>
<keyword evidence="9" id="KW-1185">Reference proteome</keyword>
<evidence type="ECO:0000256" key="3">
    <source>
        <dbReference type="ARBA" id="ARBA00022989"/>
    </source>
</evidence>
<dbReference type="PANTHER" id="PTHR42770:SF7">
    <property type="entry name" value="MEMBRANE PROTEIN"/>
    <property type="match status" value="1"/>
</dbReference>
<dbReference type="EMBL" id="JAAXLA010000002">
    <property type="protein sequence ID" value="NMH95972.1"/>
    <property type="molecule type" value="Genomic_DNA"/>
</dbReference>
<feature type="transmembrane region" description="Helical" evidence="6">
    <location>
        <begin position="212"/>
        <end position="232"/>
    </location>
</feature>
<name>A0ABX1S4Z7_9PSEU</name>
<evidence type="ECO:0000259" key="7">
    <source>
        <dbReference type="Pfam" id="PF00324"/>
    </source>
</evidence>
<evidence type="ECO:0000256" key="5">
    <source>
        <dbReference type="SAM" id="MobiDB-lite"/>
    </source>
</evidence>
<comment type="caution">
    <text evidence="8">The sequence shown here is derived from an EMBL/GenBank/DDBJ whole genome shotgun (WGS) entry which is preliminary data.</text>
</comment>
<feature type="transmembrane region" description="Helical" evidence="6">
    <location>
        <begin position="67"/>
        <end position="93"/>
    </location>
</feature>
<protein>
    <submittedName>
        <fullName evidence="8">APC family permease</fullName>
    </submittedName>
</protein>
<keyword evidence="2 6" id="KW-0812">Transmembrane</keyword>
<dbReference type="Gene3D" id="1.20.1740.10">
    <property type="entry name" value="Amino acid/polyamine transporter I"/>
    <property type="match status" value="1"/>
</dbReference>
<feature type="domain" description="Amino acid permease/ SLC12A" evidence="7">
    <location>
        <begin position="41"/>
        <end position="436"/>
    </location>
</feature>
<evidence type="ECO:0000256" key="4">
    <source>
        <dbReference type="ARBA" id="ARBA00023136"/>
    </source>
</evidence>
<feature type="transmembrane region" description="Helical" evidence="6">
    <location>
        <begin position="114"/>
        <end position="138"/>
    </location>
</feature>
<evidence type="ECO:0000313" key="9">
    <source>
        <dbReference type="Proteomes" id="UP000820669"/>
    </source>
</evidence>
<feature type="region of interest" description="Disordered" evidence="5">
    <location>
        <begin position="1"/>
        <end position="21"/>
    </location>
</feature>
<reference evidence="8 9" key="1">
    <citation type="submission" date="2020-04" db="EMBL/GenBank/DDBJ databases">
        <authorList>
            <person name="Klaysubun C."/>
            <person name="Duangmal K."/>
            <person name="Lipun K."/>
        </authorList>
    </citation>
    <scope>NUCLEOTIDE SEQUENCE [LARGE SCALE GENOMIC DNA]</scope>
    <source>
        <strain evidence="8 9">K10HN5</strain>
    </source>
</reference>
<dbReference type="InterPro" id="IPR004841">
    <property type="entry name" value="AA-permease/SLC12A_dom"/>
</dbReference>
<feature type="transmembrane region" description="Helical" evidence="6">
    <location>
        <begin position="406"/>
        <end position="438"/>
    </location>
</feature>
<sequence>MTRPLRNANDTGGPPFQAAPDARLGVVPPPLSGRLGTADAVALGLAAMLGAGVFAVFSPAAAAAGPWLPAAVVLAGVVALCNAASTADLAVAHPASGGGYGYARERLSPAAGRLAGVAFLVGKIASAAAAAGVFGSYVLPAHPVVTATVVIVVVTALNIAGVRQTVRSAWLLAGGTLAVLLVVVVVGLFGPGGANSWSASASTEPVMANEPMPGALGVFTAAGLVFFAFAGYARIATLGRDVRDPARTLRRAVMIALGITLVVYLAVAGALLVGLGTDRLVTERSPLVALVDTGQAPALGVLVRVGAAVAAGSALLSALAGAGRTGLAMARRHELPHVLAAIGPKGTPWRADLVGGVLAIVVAVLAGPAAAIALSACSVLVHYAVVNLAALRLPTVLRRWPAWTSVLGLLLCIGLAVLLPLASVLVTAIALVAGWLLCTLLGRWAAARGATPG</sequence>
<proteinExistence type="predicted"/>
<accession>A0ABX1S4Z7</accession>
<feature type="transmembrane region" description="Helical" evidence="6">
    <location>
        <begin position="296"/>
        <end position="322"/>
    </location>
</feature>
<comment type="subcellular location">
    <subcellularLocation>
        <location evidence="1">Membrane</location>
        <topology evidence="1">Multi-pass membrane protein</topology>
    </subcellularLocation>
</comment>
<dbReference type="Pfam" id="PF00324">
    <property type="entry name" value="AA_permease"/>
    <property type="match status" value="1"/>
</dbReference>
<keyword evidence="4 6" id="KW-0472">Membrane</keyword>
<evidence type="ECO:0000256" key="6">
    <source>
        <dbReference type="SAM" id="Phobius"/>
    </source>
</evidence>
<feature type="transmembrane region" description="Helical" evidence="6">
    <location>
        <begin position="253"/>
        <end position="276"/>
    </location>
</feature>
<dbReference type="PANTHER" id="PTHR42770">
    <property type="entry name" value="AMINO ACID TRANSPORTER-RELATED"/>
    <property type="match status" value="1"/>
</dbReference>
<feature type="transmembrane region" description="Helical" evidence="6">
    <location>
        <begin position="353"/>
        <end position="386"/>
    </location>
</feature>
<keyword evidence="3 6" id="KW-1133">Transmembrane helix</keyword>
<gene>
    <name evidence="8" type="ORF">HF526_01325</name>
</gene>